<gene>
    <name evidence="1" type="ORF">UFOPK3376_00149</name>
</gene>
<sequence>MPSITARRLHLAAGTLAIAASLALAGCGNSSTPASPLGVVVGTALAGPTCPVERPGDPLCAPRPVTGTVELRQQDRVVATAAIDTAGSFSATVPAGRYTVAVDVGSNLFPTCPAVEVTVVAGATATVEVQCDTGIR</sequence>
<dbReference type="Gene3D" id="2.60.40.1120">
    <property type="entry name" value="Carboxypeptidase-like, regulatory domain"/>
    <property type="match status" value="1"/>
</dbReference>
<reference evidence="1" key="1">
    <citation type="submission" date="2020-05" db="EMBL/GenBank/DDBJ databases">
        <authorList>
            <person name="Chiriac C."/>
            <person name="Salcher M."/>
            <person name="Ghai R."/>
            <person name="Kavagutti S V."/>
        </authorList>
    </citation>
    <scope>NUCLEOTIDE SEQUENCE</scope>
</reference>
<protein>
    <submittedName>
        <fullName evidence="1">Unannotated protein</fullName>
    </submittedName>
</protein>
<dbReference type="PROSITE" id="PS51257">
    <property type="entry name" value="PROKAR_LIPOPROTEIN"/>
    <property type="match status" value="1"/>
</dbReference>
<dbReference type="AlphaFoldDB" id="A0A6J7CQ20"/>
<accession>A0A6J7CQ20</accession>
<evidence type="ECO:0000313" key="1">
    <source>
        <dbReference type="EMBL" id="CAB4859008.1"/>
    </source>
</evidence>
<proteinExistence type="predicted"/>
<dbReference type="EMBL" id="CAFBLP010000002">
    <property type="protein sequence ID" value="CAB4859008.1"/>
    <property type="molecule type" value="Genomic_DNA"/>
</dbReference>
<organism evidence="1">
    <name type="scientific">freshwater metagenome</name>
    <dbReference type="NCBI Taxonomy" id="449393"/>
    <lineage>
        <taxon>unclassified sequences</taxon>
        <taxon>metagenomes</taxon>
        <taxon>ecological metagenomes</taxon>
    </lineage>
</organism>
<name>A0A6J7CQ20_9ZZZZ</name>